<feature type="compositionally biased region" description="Basic residues" evidence="1">
    <location>
        <begin position="931"/>
        <end position="940"/>
    </location>
</feature>
<protein>
    <submittedName>
        <fullName evidence="2">Uncharacterized protein</fullName>
    </submittedName>
</protein>
<feature type="region of interest" description="Disordered" evidence="1">
    <location>
        <begin position="522"/>
        <end position="559"/>
    </location>
</feature>
<proteinExistence type="predicted"/>
<feature type="region of interest" description="Disordered" evidence="1">
    <location>
        <begin position="930"/>
        <end position="956"/>
    </location>
</feature>
<comment type="caution">
    <text evidence="2">The sequence shown here is derived from an EMBL/GenBank/DDBJ whole genome shotgun (WGS) entry which is preliminary data.</text>
</comment>
<feature type="region of interest" description="Disordered" evidence="1">
    <location>
        <begin position="990"/>
        <end position="1025"/>
    </location>
</feature>
<dbReference type="PANTHER" id="PTHR48147">
    <property type="entry name" value="PROTEIN CBG23787"/>
    <property type="match status" value="1"/>
</dbReference>
<dbReference type="Proteomes" id="UP000054564">
    <property type="component" value="Unassembled WGS sequence"/>
</dbReference>
<evidence type="ECO:0000313" key="2">
    <source>
        <dbReference type="EMBL" id="KNF02425.1"/>
    </source>
</evidence>
<feature type="compositionally biased region" description="Low complexity" evidence="1">
    <location>
        <begin position="1229"/>
        <end position="1238"/>
    </location>
</feature>
<gene>
    <name evidence="2" type="ORF">PSTG_04331</name>
</gene>
<organism evidence="2 3">
    <name type="scientific">Puccinia striiformis f. sp. tritici PST-78</name>
    <dbReference type="NCBI Taxonomy" id="1165861"/>
    <lineage>
        <taxon>Eukaryota</taxon>
        <taxon>Fungi</taxon>
        <taxon>Dikarya</taxon>
        <taxon>Basidiomycota</taxon>
        <taxon>Pucciniomycotina</taxon>
        <taxon>Pucciniomycetes</taxon>
        <taxon>Pucciniales</taxon>
        <taxon>Pucciniaceae</taxon>
        <taxon>Puccinia</taxon>
    </lineage>
</organism>
<reference evidence="3" key="1">
    <citation type="submission" date="2014-03" db="EMBL/GenBank/DDBJ databases">
        <title>The Genome Sequence of Puccinia striiformis f. sp. tritici PST-78.</title>
        <authorList>
            <consortium name="The Broad Institute Genome Sequencing Platform"/>
            <person name="Cuomo C."/>
            <person name="Hulbert S."/>
            <person name="Chen X."/>
            <person name="Walker B."/>
            <person name="Young S.K."/>
            <person name="Zeng Q."/>
            <person name="Gargeya S."/>
            <person name="Fitzgerald M."/>
            <person name="Haas B."/>
            <person name="Abouelleil A."/>
            <person name="Alvarado L."/>
            <person name="Arachchi H.M."/>
            <person name="Berlin A.M."/>
            <person name="Chapman S.B."/>
            <person name="Goldberg J."/>
            <person name="Griggs A."/>
            <person name="Gujja S."/>
            <person name="Hansen M."/>
            <person name="Howarth C."/>
            <person name="Imamovic A."/>
            <person name="Larimer J."/>
            <person name="McCowan C."/>
            <person name="Montmayeur A."/>
            <person name="Murphy C."/>
            <person name="Neiman D."/>
            <person name="Pearson M."/>
            <person name="Priest M."/>
            <person name="Roberts A."/>
            <person name="Saif S."/>
            <person name="Shea T."/>
            <person name="Sisk P."/>
            <person name="Sykes S."/>
            <person name="Wortman J."/>
            <person name="Nusbaum C."/>
            <person name="Birren B."/>
        </authorList>
    </citation>
    <scope>NUCLEOTIDE SEQUENCE [LARGE SCALE GENOMIC DNA]</scope>
    <source>
        <strain evidence="3">race PST-78</strain>
    </source>
</reference>
<evidence type="ECO:0000313" key="3">
    <source>
        <dbReference type="Proteomes" id="UP000054564"/>
    </source>
</evidence>
<name>A0A0L0VTV3_9BASI</name>
<accession>A0A0L0VTV3</accession>
<feature type="region of interest" description="Disordered" evidence="1">
    <location>
        <begin position="1219"/>
        <end position="1239"/>
    </location>
</feature>
<sequence>MHSLALFNSNLTLSFNKACQAELAKGFSQTPFESYNDQPNEEPDPIKHPSTSEDEDYKAVRRNNPKEWYQPDIESGTHTNFIDHGTTVDKNGYPYHPNGRTTFVHLPTDEVGNFGKVGFSKHSAISYAGANWTWKITRYFCLGVLTCDNTACTWAGSPPTCWKKWKHLPKTVQKMTCPGLAGHCLGKLGKATTNGDAPFKCVSSIHPAYQNKDRVAYYRRRLLVAMGLTPDKLGGGIGDKFILDMLGWSTKGLLIISSSFMPGNEHFTFQSSWMAERLLAQDKDNKLLGSTHLDSRTDRSILQDSLRQFLPAVQVTMTHTERDALACQVVDFSAAQTNGFAYAYMEVFREPDKQTAIDKLRGCKEHYRQSIKRVKVNRTVILGHEEEPFRQACRDLLTPPVPGGLTHEQQVDTIYRRFPKVRKWLDWWCMADVSAMIFRTHKPLLEDSPDPLPETPNAQESMHQLYYMISKGKTCLMVGMVELYSFVHSLEDDWNAMMKGVSISYGSQKPKDIGLSMGLVPKTKRNHQAPNDGRPPDTSDTLSNGPTKKAKLGRPPNSGNFDKNQFLSFPSYQCITKNPQQANRCWMAAAHCGTGISGRQKDLFSFMVNHFTSRSTYELTLKGTIASILTNGKNKLFNYATEKYPGQFPPGLFASCDFFLEVMLDPFLHQSRQPRQLFVVNEHRDFTCELQPNVKQDHPNRHERLMHVIHVKPAMFGENRIPYSDVTKLIDLWQTTGVRTVSGIICKRCCMSQPSIASTSLKKKKRQLKKINSDISVVSNPSPPDQSLHRLYETSSLCFDDSPPPLHLYFYLDIATLPENSHEQSDFMGTTDWPFNLTVGGAIYTLMSWGYWNGTHYWSKVNRTSSGVTGTWLQNNADNAGWARLMSVNPSTIAGPSDGTSWLMYSRTWTHDESEYVNNAIENIAKDHPNHLAKKPRGLHHNHDYPHADEQDESAPDDGQIFTLLELDFADLDEAKGILPELDLSDLTHADTAPLIPSPPPKPAKNKKKTTVAPKCQAPTTKPPPHEIVRRKQVMFAAPLAEEPQIPDALMLDCPTTETMPQRRIQPKKQGIIKPLAKSPIAPPIVDSPVTAPLIANPTSANPPIPDQPDALTITTQRKKPIRPKKLGTIKPVATALIAPLMADHLISDTVIPGAQPLETQPKNPIRPKKLGIIKPPAKVPLHDDLNLETNPKKQLRSNKMGPVNPAIQTLLLDINSSEKTPNIESPEKTQQTQPQEPFVAPTAQLPKLVLRFKVSPPSCPTAKATDSVAIPPLSAFTQVRDDNPVLKS</sequence>
<evidence type="ECO:0000256" key="1">
    <source>
        <dbReference type="SAM" id="MobiDB-lite"/>
    </source>
</evidence>
<keyword evidence="3" id="KW-1185">Reference proteome</keyword>
<dbReference type="PANTHER" id="PTHR48147:SF3">
    <property type="entry name" value="MYELIN TRANSCRIPTION FACTOR 1-LIKE PROTEIN"/>
    <property type="match status" value="1"/>
</dbReference>
<dbReference type="EMBL" id="AJIL01000023">
    <property type="protein sequence ID" value="KNF02425.1"/>
    <property type="molecule type" value="Genomic_DNA"/>
</dbReference>
<feature type="region of interest" description="Disordered" evidence="1">
    <location>
        <begin position="30"/>
        <end position="58"/>
    </location>
</feature>